<sequence length="1009" mass="115067">MAVVQAIYDIYLRTHHLRNLPKGFHEVCRDLPLAQDTLRLVGQQLRGLALDGSSVKALRPLVIECQGTATSLLYIFREFEKEVKNFNDRSLLDFSRMSYDMSYDTSPRFRWELSDQEETLMGDFLRRLNELSNLCQQEVQSNEDQKTRVDILRKLYTSPYLDRKDKNPYRVPGTCEWFVGHRDFQRWRESKSSSMLWVSANPGAGKSVLAKYLVDSELLESTGSRTICYFFFKDDFEDQRSAKSAISCILHQLFTRREHLLSDEIVKRLKAHEANSARSFDELWELLLIVSQDTYIGELVCILDAFDECEDEERIKFAQALRMFYGMKNDAKDNANLKFLITSRPYNKVRRDFQSLDVLGFPVIHLKGESDAETLKITQEIDIYIEDRVSRIRETRGLETAEERLLLQELRRFPNQTYLWVHFFLESIERGRYFSDYKIRKAASSLPRNVDYAYEKLLSKSQNVEEAKRLLHIIVAARRPLTLAEMNVALALKKNHTCYSDLHLMPELRFRDYITDLCGLFVTVINSKIYLLHQTAKEFLVRKSDSNPRRERLTWKYSLSLPESHRILSQICIWHLLFTEFETHPLSVNLDGDLEGEVSRYLHGHVFLDYSATNWAAHFRLSDKGNDVETRDLVWQICDPSSRRFRTWFRIYCASVQMDFSEDITRLIIASHFGLDQIVKSLIDMDDIEIDAVDGTYHFSALFWASLNGFAGIVKLLIEGSMLPSDLRIFEKGADVNKMDRYGRTPLSYASLNGHMDVINLLTDAGARVDSKDEFGGTPVSYALCCGHTAVADQLMKGAQIDSVDKILQDLLFSTAEKGEDLIVERLLENGAAIEVVDSNGRTPLSWAAAGGHEAIVKLLVDRRAMIETMDSNGRTPLSYAAEHGSTAIVKLLLDKSATTLVVDSNGRAPLSYAAENGNMDIVQLLLDRSAANLVMDGTGRTPLSYAAEKGHQAIHRLLLATSKAEVRSKLDTIELHSLELDHQVQGYLLDPGSSDAGNATEMISKPDS</sequence>
<feature type="repeat" description="ANK" evidence="3">
    <location>
        <begin position="742"/>
        <end position="774"/>
    </location>
</feature>
<feature type="domain" description="GPI inositol-deacylase winged helix" evidence="6">
    <location>
        <begin position="455"/>
        <end position="543"/>
    </location>
</feature>
<dbReference type="Pfam" id="PF22939">
    <property type="entry name" value="WHD_GPIID"/>
    <property type="match status" value="1"/>
</dbReference>
<feature type="repeat" description="ANK" evidence="3">
    <location>
        <begin position="906"/>
        <end position="938"/>
    </location>
</feature>
<dbReference type="PROSITE" id="PS50088">
    <property type="entry name" value="ANK_REPEAT"/>
    <property type="match status" value="4"/>
</dbReference>
<keyword evidence="2 3" id="KW-0040">ANK repeat</keyword>
<evidence type="ECO:0000256" key="3">
    <source>
        <dbReference type="PROSITE-ProRule" id="PRU00023"/>
    </source>
</evidence>
<dbReference type="Gene3D" id="3.40.50.300">
    <property type="entry name" value="P-loop containing nucleotide triphosphate hydrolases"/>
    <property type="match status" value="1"/>
</dbReference>
<evidence type="ECO:0000256" key="4">
    <source>
        <dbReference type="SAM" id="MobiDB-lite"/>
    </source>
</evidence>
<dbReference type="EMBL" id="CABFNO020001379">
    <property type="protein sequence ID" value="CAG9984015.1"/>
    <property type="molecule type" value="Genomic_DNA"/>
</dbReference>
<dbReference type="InterPro" id="IPR027417">
    <property type="entry name" value="P-loop_NTPase"/>
</dbReference>
<reference evidence="9" key="1">
    <citation type="submission" date="2019-06" db="EMBL/GenBank/DDBJ databases">
        <authorList>
            <person name="Broberg M."/>
        </authorList>
    </citation>
    <scope>NUCLEOTIDE SEQUENCE [LARGE SCALE GENOMIC DNA]</scope>
</reference>
<feature type="domain" description="NACHT-NTPase and P-loop NTPases N-terminal" evidence="5">
    <location>
        <begin position="2"/>
        <end position="82"/>
    </location>
</feature>
<feature type="repeat" description="ANK" evidence="3">
    <location>
        <begin position="840"/>
        <end position="872"/>
    </location>
</feature>
<organism evidence="8 9">
    <name type="scientific">Clonostachys byssicola</name>
    <dbReference type="NCBI Taxonomy" id="160290"/>
    <lineage>
        <taxon>Eukaryota</taxon>
        <taxon>Fungi</taxon>
        <taxon>Dikarya</taxon>
        <taxon>Ascomycota</taxon>
        <taxon>Pezizomycotina</taxon>
        <taxon>Sordariomycetes</taxon>
        <taxon>Hypocreomycetidae</taxon>
        <taxon>Hypocreales</taxon>
        <taxon>Bionectriaceae</taxon>
        <taxon>Clonostachys</taxon>
    </lineage>
</organism>
<feature type="repeat" description="ANK" evidence="3">
    <location>
        <begin position="873"/>
        <end position="905"/>
    </location>
</feature>
<dbReference type="Pfam" id="PF24883">
    <property type="entry name" value="NPHP3_N"/>
    <property type="match status" value="1"/>
</dbReference>
<dbReference type="SMART" id="SM00248">
    <property type="entry name" value="ANK"/>
    <property type="match status" value="9"/>
</dbReference>
<dbReference type="PANTHER" id="PTHR24198">
    <property type="entry name" value="ANKYRIN REPEAT AND PROTEIN KINASE DOMAIN-CONTAINING PROTEIN"/>
    <property type="match status" value="1"/>
</dbReference>
<dbReference type="Proteomes" id="UP000754883">
    <property type="component" value="Unassembled WGS sequence"/>
</dbReference>
<evidence type="ECO:0000313" key="9">
    <source>
        <dbReference type="Proteomes" id="UP000754883"/>
    </source>
</evidence>
<evidence type="ECO:0000256" key="1">
    <source>
        <dbReference type="ARBA" id="ARBA00022737"/>
    </source>
</evidence>
<feature type="domain" description="Nephrocystin 3-like N-terminal" evidence="7">
    <location>
        <begin position="173"/>
        <end position="344"/>
    </location>
</feature>
<evidence type="ECO:0000259" key="5">
    <source>
        <dbReference type="Pfam" id="PF17107"/>
    </source>
</evidence>
<dbReference type="OrthoDB" id="194358at2759"/>
<proteinExistence type="predicted"/>
<dbReference type="InterPro" id="IPR031352">
    <property type="entry name" value="SesA"/>
</dbReference>
<protein>
    <submittedName>
        <fullName evidence="8">Uncharacterized protein</fullName>
    </submittedName>
</protein>
<dbReference type="InterPro" id="IPR054471">
    <property type="entry name" value="GPIID_WHD"/>
</dbReference>
<evidence type="ECO:0000256" key="2">
    <source>
        <dbReference type="ARBA" id="ARBA00023043"/>
    </source>
</evidence>
<dbReference type="AlphaFoldDB" id="A0A9N9U849"/>
<keyword evidence="9" id="KW-1185">Reference proteome</keyword>
<dbReference type="Gene3D" id="1.25.40.20">
    <property type="entry name" value="Ankyrin repeat-containing domain"/>
    <property type="match status" value="3"/>
</dbReference>
<evidence type="ECO:0000259" key="6">
    <source>
        <dbReference type="Pfam" id="PF22939"/>
    </source>
</evidence>
<dbReference type="SUPFAM" id="SSF48403">
    <property type="entry name" value="Ankyrin repeat"/>
    <property type="match status" value="1"/>
</dbReference>
<dbReference type="PROSITE" id="PS50297">
    <property type="entry name" value="ANK_REP_REGION"/>
    <property type="match status" value="4"/>
</dbReference>
<keyword evidence="1" id="KW-0677">Repeat</keyword>
<accession>A0A9N9U849</accession>
<evidence type="ECO:0000313" key="8">
    <source>
        <dbReference type="EMBL" id="CAG9984015.1"/>
    </source>
</evidence>
<feature type="non-terminal residue" evidence="8">
    <location>
        <position position="1009"/>
    </location>
</feature>
<dbReference type="PANTHER" id="PTHR24198:SF165">
    <property type="entry name" value="ANKYRIN REPEAT-CONTAINING PROTEIN-RELATED"/>
    <property type="match status" value="1"/>
</dbReference>
<comment type="caution">
    <text evidence="8">The sequence shown here is derived from an EMBL/GenBank/DDBJ whole genome shotgun (WGS) entry which is preliminary data.</text>
</comment>
<dbReference type="InterPro" id="IPR036770">
    <property type="entry name" value="Ankyrin_rpt-contain_sf"/>
</dbReference>
<dbReference type="SUPFAM" id="SSF52540">
    <property type="entry name" value="P-loop containing nucleoside triphosphate hydrolases"/>
    <property type="match status" value="1"/>
</dbReference>
<dbReference type="InterPro" id="IPR002110">
    <property type="entry name" value="Ankyrin_rpt"/>
</dbReference>
<evidence type="ECO:0000259" key="7">
    <source>
        <dbReference type="Pfam" id="PF24883"/>
    </source>
</evidence>
<feature type="region of interest" description="Disordered" evidence="4">
    <location>
        <begin position="990"/>
        <end position="1009"/>
    </location>
</feature>
<name>A0A9N9U849_9HYPO</name>
<dbReference type="Pfam" id="PF17107">
    <property type="entry name" value="SesA"/>
    <property type="match status" value="1"/>
</dbReference>
<dbReference type="InterPro" id="IPR056884">
    <property type="entry name" value="NPHP3-like_N"/>
</dbReference>
<dbReference type="Pfam" id="PF12796">
    <property type="entry name" value="Ank_2"/>
    <property type="match status" value="3"/>
</dbReference>
<gene>
    <name evidence="8" type="ORF">CBYS24578_00008520</name>
</gene>
<reference evidence="8 9" key="2">
    <citation type="submission" date="2021-10" db="EMBL/GenBank/DDBJ databases">
        <authorList>
            <person name="Piombo E."/>
        </authorList>
    </citation>
    <scope>NUCLEOTIDE SEQUENCE [LARGE SCALE GENOMIC DNA]</scope>
</reference>